<evidence type="ECO:0000313" key="4">
    <source>
        <dbReference type="Proteomes" id="UP000233551"/>
    </source>
</evidence>
<organism evidence="1 3">
    <name type="scientific">Punica granatum</name>
    <name type="common">Pomegranate</name>
    <dbReference type="NCBI Taxonomy" id="22663"/>
    <lineage>
        <taxon>Eukaryota</taxon>
        <taxon>Viridiplantae</taxon>
        <taxon>Streptophyta</taxon>
        <taxon>Embryophyta</taxon>
        <taxon>Tracheophyta</taxon>
        <taxon>Spermatophyta</taxon>
        <taxon>Magnoliopsida</taxon>
        <taxon>eudicotyledons</taxon>
        <taxon>Gunneridae</taxon>
        <taxon>Pentapetalae</taxon>
        <taxon>rosids</taxon>
        <taxon>malvids</taxon>
        <taxon>Myrtales</taxon>
        <taxon>Lythraceae</taxon>
        <taxon>Punica</taxon>
    </lineage>
</organism>
<proteinExistence type="predicted"/>
<dbReference type="InterPro" id="IPR053098">
    <property type="entry name" value="Petuviruses_polyprotein"/>
</dbReference>
<protein>
    <submittedName>
        <fullName evidence="1">Uncharacterized protein</fullName>
    </submittedName>
</protein>
<evidence type="ECO:0000313" key="1">
    <source>
        <dbReference type="EMBL" id="OWM91473.1"/>
    </source>
</evidence>
<keyword evidence="4" id="KW-1185">Reference proteome</keyword>
<comment type="caution">
    <text evidence="1">The sequence shown here is derived from an EMBL/GenBank/DDBJ whole genome shotgun (WGS) entry which is preliminary data.</text>
</comment>
<dbReference type="PANTHER" id="PTHR48435:SF1">
    <property type="entry name" value="POLYPROTEIN"/>
    <property type="match status" value="1"/>
</dbReference>
<reference evidence="3" key="1">
    <citation type="journal article" date="2017" name="Plant J.">
        <title>The pomegranate (Punica granatum L.) genome and the genomics of punicalagin biosynthesis.</title>
        <authorList>
            <person name="Qin G."/>
            <person name="Xu C."/>
            <person name="Ming R."/>
            <person name="Tang H."/>
            <person name="Guyot R."/>
            <person name="Kramer E.M."/>
            <person name="Hu Y."/>
            <person name="Yi X."/>
            <person name="Qi Y."/>
            <person name="Xu X."/>
            <person name="Gao Z."/>
            <person name="Pan H."/>
            <person name="Jian J."/>
            <person name="Tian Y."/>
            <person name="Yue Z."/>
            <person name="Xu Y."/>
        </authorList>
    </citation>
    <scope>NUCLEOTIDE SEQUENCE [LARGE SCALE GENOMIC DNA]</scope>
    <source>
        <strain evidence="3">cv. Dabenzi</strain>
    </source>
</reference>
<accession>A0A218Y2H4</accession>
<sequence length="91" mass="10444">MAYRVQNHTFDLSLPGSKEAVMILMDSMNAPTCVHIPRQISRQDLVKLLPNKWVTNYERLQQNTQPIQALEPKFGRKADGNVVITFDHKPI</sequence>
<reference evidence="2 4" key="3">
    <citation type="submission" date="2017-11" db="EMBL/GenBank/DDBJ databases">
        <title>De-novo sequencing of pomegranate (Punica granatum L.) genome.</title>
        <authorList>
            <person name="Akparov Z."/>
            <person name="Amiraslanov A."/>
            <person name="Hajiyeva S."/>
            <person name="Abbasov M."/>
            <person name="Kaur K."/>
            <person name="Hamwieh A."/>
            <person name="Solovyev V."/>
            <person name="Salamov A."/>
            <person name="Braich B."/>
            <person name="Kosarev P."/>
            <person name="Mahmoud A."/>
            <person name="Hajiyev E."/>
            <person name="Babayeva S."/>
            <person name="Izzatullayeva V."/>
            <person name="Mammadov A."/>
            <person name="Mammadov A."/>
            <person name="Sharifova S."/>
            <person name="Ojaghi J."/>
            <person name="Eynullazada K."/>
            <person name="Bayramov B."/>
            <person name="Abdulazimova A."/>
            <person name="Shahmuradov I."/>
        </authorList>
    </citation>
    <scope>NUCLEOTIDE SEQUENCE [LARGE SCALE GENOMIC DNA]</scope>
    <source>
        <strain evidence="2">AG2017</strain>
        <strain evidence="4">cv. AG2017</strain>
        <tissue evidence="2">Leaf</tissue>
    </source>
</reference>
<dbReference type="EMBL" id="MTKT01000281">
    <property type="protein sequence ID" value="OWM91473.1"/>
    <property type="molecule type" value="Genomic_DNA"/>
</dbReference>
<dbReference type="PANTHER" id="PTHR48435">
    <property type="entry name" value="POLYPROTEIN"/>
    <property type="match status" value="1"/>
</dbReference>
<dbReference type="Proteomes" id="UP000197138">
    <property type="component" value="Unassembled WGS sequence"/>
</dbReference>
<evidence type="ECO:0000313" key="2">
    <source>
        <dbReference type="EMBL" id="PKI79428.1"/>
    </source>
</evidence>
<dbReference type="AlphaFoldDB" id="A0A218Y2H4"/>
<gene>
    <name evidence="1" type="ORF">CDL15_Pgr017391</name>
    <name evidence="2" type="ORF">CRG98_000175</name>
</gene>
<name>A0A218Y2H4_PUNGR</name>
<dbReference type="EMBL" id="PGOL01000005">
    <property type="protein sequence ID" value="PKI79428.1"/>
    <property type="molecule type" value="Genomic_DNA"/>
</dbReference>
<evidence type="ECO:0000313" key="3">
    <source>
        <dbReference type="Proteomes" id="UP000197138"/>
    </source>
</evidence>
<reference evidence="1" key="2">
    <citation type="submission" date="2017-06" db="EMBL/GenBank/DDBJ databases">
        <title>The pomegranate genome and the genomics of punicalagin biosynthesis.</title>
        <authorList>
            <person name="Xu C."/>
        </authorList>
    </citation>
    <scope>NUCLEOTIDE SEQUENCE [LARGE SCALE GENOMIC DNA]</scope>
    <source>
        <tissue evidence="1">Fresh leaf</tissue>
    </source>
</reference>
<dbReference type="Proteomes" id="UP000233551">
    <property type="component" value="Unassembled WGS sequence"/>
</dbReference>